<dbReference type="VEuPathDB" id="FungiDB:FOMG_04447"/>
<name>A0A2H3T1P1_FUSOX</name>
<reference evidence="2" key="1">
    <citation type="submission" date="2016-09" db="EMBL/GenBank/DDBJ databases">
        <authorList>
            <person name="Guldener U."/>
        </authorList>
    </citation>
    <scope>NUCLEOTIDE SEQUENCE [LARGE SCALE GENOMIC DNA]</scope>
    <source>
        <strain evidence="2">V64-1</strain>
    </source>
</reference>
<dbReference type="AlphaFoldDB" id="A0A2H3T1P1"/>
<dbReference type="InterPro" id="IPR014710">
    <property type="entry name" value="RmlC-like_jellyroll"/>
</dbReference>
<evidence type="ECO:0000313" key="1">
    <source>
        <dbReference type="EMBL" id="SCO82572.1"/>
    </source>
</evidence>
<protein>
    <recommendedName>
        <fullName evidence="3">Cupin 2 conserved barrel domain-containing protein</fullName>
    </recommendedName>
</protein>
<organism evidence="1 2">
    <name type="scientific">Fusarium oxysporum</name>
    <name type="common">Fusarium vascular wilt</name>
    <dbReference type="NCBI Taxonomy" id="5507"/>
    <lineage>
        <taxon>Eukaryota</taxon>
        <taxon>Fungi</taxon>
        <taxon>Dikarya</taxon>
        <taxon>Ascomycota</taxon>
        <taxon>Pezizomycotina</taxon>
        <taxon>Sordariomycetes</taxon>
        <taxon>Hypocreomycetidae</taxon>
        <taxon>Hypocreales</taxon>
        <taxon>Nectriaceae</taxon>
        <taxon>Fusarium</taxon>
        <taxon>Fusarium oxysporum species complex</taxon>
    </lineage>
</organism>
<dbReference type="EMBL" id="FMJY01000003">
    <property type="protein sequence ID" value="SCO82572.1"/>
    <property type="molecule type" value="Genomic_DNA"/>
</dbReference>
<dbReference type="Gene3D" id="2.60.120.10">
    <property type="entry name" value="Jelly Rolls"/>
    <property type="match status" value="1"/>
</dbReference>
<dbReference type="InterPro" id="IPR011051">
    <property type="entry name" value="RmlC_Cupin_sf"/>
</dbReference>
<dbReference type="VEuPathDB" id="FungiDB:HZS61_015389"/>
<dbReference type="OrthoDB" id="5840532at2759"/>
<gene>
    <name evidence="1" type="ORF">FRV6_06785</name>
</gene>
<evidence type="ECO:0000313" key="2">
    <source>
        <dbReference type="Proteomes" id="UP000219369"/>
    </source>
</evidence>
<dbReference type="VEuPathDB" id="FungiDB:FOXG_07423"/>
<dbReference type="VEuPathDB" id="FungiDB:FOZG_04348"/>
<evidence type="ECO:0008006" key="3">
    <source>
        <dbReference type="Google" id="ProtNLM"/>
    </source>
</evidence>
<dbReference type="SUPFAM" id="SSF51182">
    <property type="entry name" value="RmlC-like cupins"/>
    <property type="match status" value="1"/>
</dbReference>
<dbReference type="VEuPathDB" id="FungiDB:FOC1_g10004062"/>
<sequence>MDLKKILYDLPAPRLVRTGHSDNDLSVFVDDDAVPVHNSDAAPPFNDNVPQCTPGGVTFCTTDFLPGTQTPMHRTLTMDYCVVMSGEIVLVLDSGEEKVIREGDITLQQGVNHMWINRSQSTCWVAFIMVSSEKLITKNGEVIEETVLKT</sequence>
<dbReference type="PANTHER" id="PTHR36156:SF2">
    <property type="entry name" value="CUPIN TYPE-2 DOMAIN-CONTAINING PROTEIN"/>
    <property type="match status" value="1"/>
</dbReference>
<dbReference type="VEuPathDB" id="FungiDB:FOIG_02298"/>
<dbReference type="PANTHER" id="PTHR36156">
    <property type="entry name" value="SLR2101 PROTEIN"/>
    <property type="match status" value="1"/>
</dbReference>
<dbReference type="Proteomes" id="UP000219369">
    <property type="component" value="Unassembled WGS sequence"/>
</dbReference>
<dbReference type="CDD" id="cd02231">
    <property type="entry name" value="cupin_BLL6423-like"/>
    <property type="match status" value="1"/>
</dbReference>
<proteinExistence type="predicted"/>
<accession>A0A2H3T1P1</accession>
<dbReference type="InterPro" id="IPR047142">
    <property type="entry name" value="OryJ/VirC-like"/>
</dbReference>